<dbReference type="RefSeq" id="WP_168035214.1">
    <property type="nucleotide sequence ID" value="NZ_JAAVNE010000092.1"/>
</dbReference>
<evidence type="ECO:0000256" key="1">
    <source>
        <dbReference type="SAM" id="MobiDB-lite"/>
    </source>
</evidence>
<proteinExistence type="predicted"/>
<evidence type="ECO:0000313" key="4">
    <source>
        <dbReference type="Proteomes" id="UP000787635"/>
    </source>
</evidence>
<keyword evidence="4" id="KW-1185">Reference proteome</keyword>
<comment type="caution">
    <text evidence="3">The sequence shown here is derived from an EMBL/GenBank/DDBJ whole genome shotgun (WGS) entry which is preliminary data.</text>
</comment>
<reference evidence="3 4" key="1">
    <citation type="submission" date="2020-03" db="EMBL/GenBank/DDBJ databases">
        <title>Roseomonas selenitidurans sp. nov. isolated from urban soil.</title>
        <authorList>
            <person name="Liu H."/>
        </authorList>
    </citation>
    <scope>NUCLEOTIDE SEQUENCE [LARGE SCALE GENOMIC DNA]</scope>
    <source>
        <strain evidence="3 4">BU-1</strain>
    </source>
</reference>
<protein>
    <submittedName>
        <fullName evidence="3">DUF2945 domain-containing protein</fullName>
    </submittedName>
</protein>
<dbReference type="InterPro" id="IPR021331">
    <property type="entry name" value="Hva1_TUDOR"/>
</dbReference>
<evidence type="ECO:0000259" key="2">
    <source>
        <dbReference type="Pfam" id="PF11160"/>
    </source>
</evidence>
<gene>
    <name evidence="3" type="ORF">HEQ75_26880</name>
</gene>
<dbReference type="EMBL" id="JAAVNE010000092">
    <property type="protein sequence ID" value="NKC34506.1"/>
    <property type="molecule type" value="Genomic_DNA"/>
</dbReference>
<evidence type="ECO:0000313" key="3">
    <source>
        <dbReference type="EMBL" id="NKC34506.1"/>
    </source>
</evidence>
<organism evidence="3 4">
    <name type="scientific">Falsiroseomonas selenitidurans</name>
    <dbReference type="NCBI Taxonomy" id="2716335"/>
    <lineage>
        <taxon>Bacteria</taxon>
        <taxon>Pseudomonadati</taxon>
        <taxon>Pseudomonadota</taxon>
        <taxon>Alphaproteobacteria</taxon>
        <taxon>Acetobacterales</taxon>
        <taxon>Roseomonadaceae</taxon>
        <taxon>Falsiroseomonas</taxon>
    </lineage>
</organism>
<dbReference type="Gene3D" id="2.30.30.1060">
    <property type="match status" value="1"/>
</dbReference>
<feature type="domain" description="Hypervirulence associated protein TUDOR" evidence="2">
    <location>
        <begin position="11"/>
        <end position="69"/>
    </location>
</feature>
<feature type="compositionally biased region" description="Basic and acidic residues" evidence="1">
    <location>
        <begin position="47"/>
        <end position="64"/>
    </location>
</feature>
<accession>A0ABX1ECE6</accession>
<dbReference type="Pfam" id="PF11160">
    <property type="entry name" value="Hva1_TUDOR"/>
    <property type="match status" value="1"/>
</dbReference>
<sequence>MNGRAATLQPGDRVTWNSSQGEVQGEVVRRQTSPTRIKGHKVAASPDRPDYILRSDRTGTEAAHRPGALRRR</sequence>
<name>A0ABX1ECE6_9PROT</name>
<dbReference type="Proteomes" id="UP000787635">
    <property type="component" value="Unassembled WGS sequence"/>
</dbReference>
<feature type="region of interest" description="Disordered" evidence="1">
    <location>
        <begin position="1"/>
        <end position="72"/>
    </location>
</feature>